<protein>
    <submittedName>
        <fullName evidence="8">OmpA family protein</fullName>
    </submittedName>
</protein>
<dbReference type="SUPFAM" id="SSF103088">
    <property type="entry name" value="OmpA-like"/>
    <property type="match status" value="1"/>
</dbReference>
<feature type="non-terminal residue" evidence="8">
    <location>
        <position position="325"/>
    </location>
</feature>
<dbReference type="InterPro" id="IPR006664">
    <property type="entry name" value="OMP_bac"/>
</dbReference>
<evidence type="ECO:0000256" key="3">
    <source>
        <dbReference type="ARBA" id="ARBA00023237"/>
    </source>
</evidence>
<keyword evidence="3" id="KW-0998">Cell outer membrane</keyword>
<keyword evidence="2 4" id="KW-0472">Membrane</keyword>
<dbReference type="GO" id="GO:0009279">
    <property type="term" value="C:cell outer membrane"/>
    <property type="evidence" value="ECO:0007669"/>
    <property type="project" value="UniProtKB-SubCell"/>
</dbReference>
<dbReference type="InterPro" id="IPR006665">
    <property type="entry name" value="OmpA-like"/>
</dbReference>
<evidence type="ECO:0000256" key="1">
    <source>
        <dbReference type="ARBA" id="ARBA00004442"/>
    </source>
</evidence>
<organism evidence="8 9">
    <name type="scientific">Shinella zoogloeoides</name>
    <name type="common">Crabtreella saccharophila</name>
    <dbReference type="NCBI Taxonomy" id="352475"/>
    <lineage>
        <taxon>Bacteria</taxon>
        <taxon>Pseudomonadati</taxon>
        <taxon>Pseudomonadota</taxon>
        <taxon>Alphaproteobacteria</taxon>
        <taxon>Hyphomicrobiales</taxon>
        <taxon>Rhizobiaceae</taxon>
        <taxon>Shinella</taxon>
    </lineage>
</organism>
<dbReference type="InterPro" id="IPR050330">
    <property type="entry name" value="Bact_OuterMem_StrucFunc"/>
</dbReference>
<feature type="chain" id="PRO_5026758851" evidence="6">
    <location>
        <begin position="20"/>
        <end position="325"/>
    </location>
</feature>
<dbReference type="RefSeq" id="WP_160788260.1">
    <property type="nucleotide sequence ID" value="NZ_WUML01000068.1"/>
</dbReference>
<dbReference type="Proteomes" id="UP000440304">
    <property type="component" value="Unassembled WGS sequence"/>
</dbReference>
<feature type="signal peptide" evidence="6">
    <location>
        <begin position="1"/>
        <end position="19"/>
    </location>
</feature>
<evidence type="ECO:0000256" key="2">
    <source>
        <dbReference type="ARBA" id="ARBA00023136"/>
    </source>
</evidence>
<reference evidence="8 9" key="1">
    <citation type="submission" date="2019-12" db="EMBL/GenBank/DDBJ databases">
        <title>Shinella granuli gen. nov., sp. nov., and proposal of the reclassification of Zoogloea ramigera ATCC 19623 as Shinella zoogloeoides sp. nov.</title>
        <authorList>
            <person name="Gao J."/>
        </authorList>
    </citation>
    <scope>NUCLEOTIDE SEQUENCE [LARGE SCALE GENOMIC DNA]</scope>
    <source>
        <strain evidence="8 9">DSM 287</strain>
    </source>
</reference>
<keyword evidence="6" id="KW-0732">Signal</keyword>
<evidence type="ECO:0000256" key="4">
    <source>
        <dbReference type="PROSITE-ProRule" id="PRU00473"/>
    </source>
</evidence>
<dbReference type="CDD" id="cd07185">
    <property type="entry name" value="OmpA_C-like"/>
    <property type="match status" value="1"/>
</dbReference>
<evidence type="ECO:0000313" key="8">
    <source>
        <dbReference type="EMBL" id="MXO03132.1"/>
    </source>
</evidence>
<dbReference type="PANTHER" id="PTHR30329:SF21">
    <property type="entry name" value="LIPOPROTEIN YIAD-RELATED"/>
    <property type="match status" value="1"/>
</dbReference>
<name>A0A6N8TIQ9_SHIZO</name>
<comment type="caution">
    <text evidence="8">The sequence shown here is derived from an EMBL/GenBank/DDBJ whole genome shotgun (WGS) entry which is preliminary data.</text>
</comment>
<dbReference type="AlphaFoldDB" id="A0A6N8TIQ9"/>
<evidence type="ECO:0000256" key="5">
    <source>
        <dbReference type="SAM" id="MobiDB-lite"/>
    </source>
</evidence>
<dbReference type="Pfam" id="PF00691">
    <property type="entry name" value="OmpA"/>
    <property type="match status" value="1"/>
</dbReference>
<dbReference type="InterPro" id="IPR036737">
    <property type="entry name" value="OmpA-like_sf"/>
</dbReference>
<dbReference type="OrthoDB" id="9814546at2"/>
<sequence length="325" mass="35179">MKRVTAAALAMIVASGLLAETKASTDLPVALDFFKIATPEANSPRIVDYDETWFITGPVSDAINKATQGDNWELVEGKLVYAYYRFQPGVSALQIQREYEASLKEAGYEIGFSCVTDKGTCFLDAKPVSGVYLGLLLDTPRDMPALDKHTMSYVRNYFNTSSARYIYATKGSGENITHVAVSLADSPAKGVVAITKSIMTGASASITAASSLRDELKQNQTVSLDNLLFDVGSDILLPLSRDQLHEIAMMMREDPSMKLQIVGHTDSDGGRDYNLDLSKRRAASVVRALAEGFDIESDRLSSAGKGLSEPVAPNSSESGKAKNRR</sequence>
<evidence type="ECO:0000259" key="7">
    <source>
        <dbReference type="PROSITE" id="PS51123"/>
    </source>
</evidence>
<dbReference type="PANTHER" id="PTHR30329">
    <property type="entry name" value="STATOR ELEMENT OF FLAGELLAR MOTOR COMPLEX"/>
    <property type="match status" value="1"/>
</dbReference>
<gene>
    <name evidence="8" type="ORF">GR156_22855</name>
</gene>
<evidence type="ECO:0000313" key="9">
    <source>
        <dbReference type="Proteomes" id="UP000440304"/>
    </source>
</evidence>
<dbReference type="PROSITE" id="PS51123">
    <property type="entry name" value="OMPA_2"/>
    <property type="match status" value="1"/>
</dbReference>
<dbReference type="PRINTS" id="PR01021">
    <property type="entry name" value="OMPADOMAIN"/>
</dbReference>
<comment type="subcellular location">
    <subcellularLocation>
        <location evidence="1">Cell outer membrane</location>
    </subcellularLocation>
</comment>
<accession>A0A6N8TIQ9</accession>
<feature type="domain" description="OmpA-like" evidence="7">
    <location>
        <begin position="216"/>
        <end position="325"/>
    </location>
</feature>
<evidence type="ECO:0000256" key="6">
    <source>
        <dbReference type="SAM" id="SignalP"/>
    </source>
</evidence>
<proteinExistence type="predicted"/>
<dbReference type="EMBL" id="WUML01000068">
    <property type="protein sequence ID" value="MXO03132.1"/>
    <property type="molecule type" value="Genomic_DNA"/>
</dbReference>
<feature type="region of interest" description="Disordered" evidence="5">
    <location>
        <begin position="300"/>
        <end position="325"/>
    </location>
</feature>
<dbReference type="Gene3D" id="3.30.1330.60">
    <property type="entry name" value="OmpA-like domain"/>
    <property type="match status" value="1"/>
</dbReference>